<dbReference type="Gene3D" id="3.40.50.150">
    <property type="entry name" value="Vaccinia Virus protein VP39"/>
    <property type="match status" value="1"/>
</dbReference>
<proteinExistence type="predicted"/>
<accession>A0A1F7YIY4</accession>
<dbReference type="PANTHER" id="PTHR43317:SF1">
    <property type="entry name" value="THERMOSPERMINE SYNTHASE ACAULIS5"/>
    <property type="match status" value="1"/>
</dbReference>
<dbReference type="AlphaFoldDB" id="A0A1F7YIY4"/>
<dbReference type="GO" id="GO:0006596">
    <property type="term" value="P:polyamine biosynthetic process"/>
    <property type="evidence" value="ECO:0007669"/>
    <property type="project" value="UniProtKB-KW"/>
</dbReference>
<organism evidence="2 3">
    <name type="scientific">Candidatus Woesebacteria bacterium RIFCSPHIGHO2_01_FULL_39_28</name>
    <dbReference type="NCBI Taxonomy" id="1802496"/>
    <lineage>
        <taxon>Bacteria</taxon>
        <taxon>Candidatus Woeseibacteriota</taxon>
    </lineage>
</organism>
<evidence type="ECO:0000313" key="3">
    <source>
        <dbReference type="Proteomes" id="UP000178851"/>
    </source>
</evidence>
<evidence type="ECO:0000256" key="1">
    <source>
        <dbReference type="ARBA" id="ARBA00023115"/>
    </source>
</evidence>
<dbReference type="EMBL" id="MGGI01000012">
    <property type="protein sequence ID" value="OGM26568.1"/>
    <property type="molecule type" value="Genomic_DNA"/>
</dbReference>
<sequence>MGKLFDFLSGIQILQEVESPINGKITVVKDLAWGTHFQVDGVTQSGGILKKVWETTLKKVAKDQRLQTNNCLILGLGGGSVAQLIRKYWLKAKITGVDIDPMMVGLGEKYLGLSRVQVQVQVQDAYDFVSTSSLSAGKAGSAVKPFNGYDLICIDLYLGSEFPKKFESEVFLRLVLKLLTSSGVAIFNHLYGYNHRTSAIKFGKKLERVFKKVNPYYPEANVMFICSK</sequence>
<comment type="caution">
    <text evidence="2">The sequence shown here is derived from an EMBL/GenBank/DDBJ whole genome shotgun (WGS) entry which is preliminary data.</text>
</comment>
<name>A0A1F7YIY4_9BACT</name>
<reference evidence="2 3" key="1">
    <citation type="journal article" date="2016" name="Nat. Commun.">
        <title>Thousands of microbial genomes shed light on interconnected biogeochemical processes in an aquifer system.</title>
        <authorList>
            <person name="Anantharaman K."/>
            <person name="Brown C.T."/>
            <person name="Hug L.A."/>
            <person name="Sharon I."/>
            <person name="Castelle C.J."/>
            <person name="Probst A.J."/>
            <person name="Thomas B.C."/>
            <person name="Singh A."/>
            <person name="Wilkins M.J."/>
            <person name="Karaoz U."/>
            <person name="Brodie E.L."/>
            <person name="Williams K.H."/>
            <person name="Hubbard S.S."/>
            <person name="Banfield J.F."/>
        </authorList>
    </citation>
    <scope>NUCLEOTIDE SEQUENCE [LARGE SCALE GENOMIC DNA]</scope>
</reference>
<dbReference type="InterPro" id="IPR029063">
    <property type="entry name" value="SAM-dependent_MTases_sf"/>
</dbReference>
<evidence type="ECO:0008006" key="4">
    <source>
        <dbReference type="Google" id="ProtNLM"/>
    </source>
</evidence>
<dbReference type="Pfam" id="PF01564">
    <property type="entry name" value="Spermine_synth"/>
    <property type="match status" value="1"/>
</dbReference>
<protein>
    <recommendedName>
        <fullName evidence="4">PABS domain-containing protein</fullName>
    </recommendedName>
</protein>
<evidence type="ECO:0000313" key="2">
    <source>
        <dbReference type="EMBL" id="OGM26568.1"/>
    </source>
</evidence>
<dbReference type="SUPFAM" id="SSF53335">
    <property type="entry name" value="S-adenosyl-L-methionine-dependent methyltransferases"/>
    <property type="match status" value="1"/>
</dbReference>
<dbReference type="Proteomes" id="UP000178851">
    <property type="component" value="Unassembled WGS sequence"/>
</dbReference>
<gene>
    <name evidence="2" type="ORF">A2627_00915</name>
</gene>
<keyword evidence="1" id="KW-0620">Polyamine biosynthesis</keyword>
<dbReference type="PANTHER" id="PTHR43317">
    <property type="entry name" value="THERMOSPERMINE SYNTHASE ACAULIS5"/>
    <property type="match status" value="1"/>
</dbReference>